<keyword evidence="1" id="KW-0812">Transmembrane</keyword>
<dbReference type="Pfam" id="PF04070">
    <property type="entry name" value="DUF378"/>
    <property type="match status" value="1"/>
</dbReference>
<dbReference type="HOGENOM" id="CLU_2235286_0_0_9"/>
<evidence type="ECO:0000313" key="3">
    <source>
        <dbReference type="Proteomes" id="UP000014923"/>
    </source>
</evidence>
<dbReference type="Proteomes" id="UP000014923">
    <property type="component" value="Unassembled WGS sequence"/>
</dbReference>
<dbReference type="eggNOG" id="COG2155">
    <property type="taxonomic scope" value="Bacteria"/>
</dbReference>
<sequence length="105" mass="11833">MNIIKLIILFNIYTSQIIICLVIFILYIKYNYSVSNIRRSTMDKLCKVAYVLVLIGAINWGLIGFFNLDLVATIFGGPEAILSRVIYALVGLSGLILIYKKLAKK</sequence>
<feature type="transmembrane region" description="Helical" evidence="1">
    <location>
        <begin position="6"/>
        <end position="28"/>
    </location>
</feature>
<keyword evidence="1" id="KW-0472">Membrane</keyword>
<feature type="transmembrane region" description="Helical" evidence="1">
    <location>
        <begin position="80"/>
        <end position="99"/>
    </location>
</feature>
<gene>
    <name evidence="2" type="ORF">TCEL_00817</name>
</gene>
<feature type="transmembrane region" description="Helical" evidence="1">
    <location>
        <begin position="48"/>
        <end position="68"/>
    </location>
</feature>
<dbReference type="PANTHER" id="PTHR37304">
    <property type="entry name" value="MEMBRANE PROTEIN-RELATED"/>
    <property type="match status" value="1"/>
</dbReference>
<dbReference type="EMBL" id="CAVN010000099">
    <property type="protein sequence ID" value="CDF59351.1"/>
    <property type="molecule type" value="Genomic_DNA"/>
</dbReference>
<protein>
    <submittedName>
        <fullName evidence="2">DUF378 domain-containing protein</fullName>
    </submittedName>
</protein>
<keyword evidence="1" id="KW-1133">Transmembrane helix</keyword>
<name>R7RUV6_9CLOT</name>
<accession>R7RUV6</accession>
<comment type="caution">
    <text evidence="2">The sequence shown here is derived from an EMBL/GenBank/DDBJ whole genome shotgun (WGS) entry which is preliminary data.</text>
</comment>
<evidence type="ECO:0000313" key="2">
    <source>
        <dbReference type="EMBL" id="CDF59351.1"/>
    </source>
</evidence>
<organism evidence="2 3">
    <name type="scientific">Thermobrachium celere DSM 8682</name>
    <dbReference type="NCBI Taxonomy" id="941824"/>
    <lineage>
        <taxon>Bacteria</taxon>
        <taxon>Bacillati</taxon>
        <taxon>Bacillota</taxon>
        <taxon>Clostridia</taxon>
        <taxon>Eubacteriales</taxon>
        <taxon>Clostridiaceae</taxon>
        <taxon>Thermobrachium</taxon>
    </lineage>
</organism>
<proteinExistence type="predicted"/>
<dbReference type="PANTHER" id="PTHR37304:SF1">
    <property type="entry name" value="MEMBRANE PROTEIN"/>
    <property type="match status" value="1"/>
</dbReference>
<evidence type="ECO:0000256" key="1">
    <source>
        <dbReference type="SAM" id="Phobius"/>
    </source>
</evidence>
<dbReference type="InterPro" id="IPR007211">
    <property type="entry name" value="DUF378"/>
</dbReference>
<dbReference type="AlphaFoldDB" id="R7RUV6"/>
<reference evidence="2" key="1">
    <citation type="submission" date="2013-03" db="EMBL/GenBank/DDBJ databases">
        <title>Draft genome sequence of the hydrogen-ethanol-producing anaerobic alkalithermophilic Caloramator celere.</title>
        <authorList>
            <person name="Ciranna A."/>
            <person name="Larjo A."/>
            <person name="Kivisto A."/>
            <person name="Santala V."/>
            <person name="Roos C."/>
            <person name="Karp M."/>
        </authorList>
    </citation>
    <scope>NUCLEOTIDE SEQUENCE [LARGE SCALE GENOMIC DNA]</scope>
    <source>
        <strain evidence="2">DSM 8682</strain>
    </source>
</reference>
<keyword evidence="3" id="KW-1185">Reference proteome</keyword>